<dbReference type="GO" id="GO:0005524">
    <property type="term" value="F:ATP binding"/>
    <property type="evidence" value="ECO:0007669"/>
    <property type="project" value="InterPro"/>
</dbReference>
<evidence type="ECO:0000313" key="3">
    <source>
        <dbReference type="Proteomes" id="UP000297245"/>
    </source>
</evidence>
<reference evidence="2 3" key="1">
    <citation type="journal article" date="2019" name="Nat. Ecol. Evol.">
        <title>Megaphylogeny resolves global patterns of mushroom evolution.</title>
        <authorList>
            <person name="Varga T."/>
            <person name="Krizsan K."/>
            <person name="Foldi C."/>
            <person name="Dima B."/>
            <person name="Sanchez-Garcia M."/>
            <person name="Sanchez-Ramirez S."/>
            <person name="Szollosi G.J."/>
            <person name="Szarkandi J.G."/>
            <person name="Papp V."/>
            <person name="Albert L."/>
            <person name="Andreopoulos W."/>
            <person name="Angelini C."/>
            <person name="Antonin V."/>
            <person name="Barry K.W."/>
            <person name="Bougher N.L."/>
            <person name="Buchanan P."/>
            <person name="Buyck B."/>
            <person name="Bense V."/>
            <person name="Catcheside P."/>
            <person name="Chovatia M."/>
            <person name="Cooper J."/>
            <person name="Damon W."/>
            <person name="Desjardin D."/>
            <person name="Finy P."/>
            <person name="Geml J."/>
            <person name="Haridas S."/>
            <person name="Hughes K."/>
            <person name="Justo A."/>
            <person name="Karasinski D."/>
            <person name="Kautmanova I."/>
            <person name="Kiss B."/>
            <person name="Kocsube S."/>
            <person name="Kotiranta H."/>
            <person name="LaButti K.M."/>
            <person name="Lechner B.E."/>
            <person name="Liimatainen K."/>
            <person name="Lipzen A."/>
            <person name="Lukacs Z."/>
            <person name="Mihaltcheva S."/>
            <person name="Morgado L.N."/>
            <person name="Niskanen T."/>
            <person name="Noordeloos M.E."/>
            <person name="Ohm R.A."/>
            <person name="Ortiz-Santana B."/>
            <person name="Ovrebo C."/>
            <person name="Racz N."/>
            <person name="Riley R."/>
            <person name="Savchenko A."/>
            <person name="Shiryaev A."/>
            <person name="Soop K."/>
            <person name="Spirin V."/>
            <person name="Szebenyi C."/>
            <person name="Tomsovsky M."/>
            <person name="Tulloss R.E."/>
            <person name="Uehling J."/>
            <person name="Grigoriev I.V."/>
            <person name="Vagvolgyi C."/>
            <person name="Papp T."/>
            <person name="Martin F.M."/>
            <person name="Miettinen O."/>
            <person name="Hibbett D.S."/>
            <person name="Nagy L.G."/>
        </authorList>
    </citation>
    <scope>NUCLEOTIDE SEQUENCE [LARGE SCALE GENOMIC DNA]</scope>
    <source>
        <strain evidence="2 3">CBS 962.96</strain>
    </source>
</reference>
<gene>
    <name evidence="2" type="ORF">K435DRAFT_870313</name>
</gene>
<evidence type="ECO:0000259" key="1">
    <source>
        <dbReference type="PROSITE" id="PS50011"/>
    </source>
</evidence>
<dbReference type="SUPFAM" id="SSF56112">
    <property type="entry name" value="Protein kinase-like (PK-like)"/>
    <property type="match status" value="1"/>
</dbReference>
<dbReference type="InterPro" id="IPR000719">
    <property type="entry name" value="Prot_kinase_dom"/>
</dbReference>
<dbReference type="GO" id="GO:0004672">
    <property type="term" value="F:protein kinase activity"/>
    <property type="evidence" value="ECO:0007669"/>
    <property type="project" value="InterPro"/>
</dbReference>
<protein>
    <recommendedName>
        <fullName evidence="1">Protein kinase domain-containing protein</fullName>
    </recommendedName>
</protein>
<sequence length="195" mass="21654">MVPPVSFFFSGPVCRCLVGNAYQGTYSDAAVTVEDVNFRCKELETAIQILDCVCVLHTLQVVHLDIHLENFVWDKNSSSVKLSHFALAQKCPDTEAKMSGPIGLLKPPEYSESLSEYNPYRVDNFATALVVVGLLTSVIPNAPEDLADPMQFLAEKASCMISDRREPDQVLQEFRAQYDRFGIKPRPSLGLSSVH</sequence>
<dbReference type="EMBL" id="ML179602">
    <property type="protein sequence ID" value="THU84394.1"/>
    <property type="molecule type" value="Genomic_DNA"/>
</dbReference>
<keyword evidence="3" id="KW-1185">Reference proteome</keyword>
<dbReference type="InterPro" id="IPR011009">
    <property type="entry name" value="Kinase-like_dom_sf"/>
</dbReference>
<evidence type="ECO:0000313" key="2">
    <source>
        <dbReference type="EMBL" id="THU84394.1"/>
    </source>
</evidence>
<dbReference type="AlphaFoldDB" id="A0A4S8L6V6"/>
<accession>A0A4S8L6V6</accession>
<organism evidence="2 3">
    <name type="scientific">Dendrothele bispora (strain CBS 962.96)</name>
    <dbReference type="NCBI Taxonomy" id="1314807"/>
    <lineage>
        <taxon>Eukaryota</taxon>
        <taxon>Fungi</taxon>
        <taxon>Dikarya</taxon>
        <taxon>Basidiomycota</taxon>
        <taxon>Agaricomycotina</taxon>
        <taxon>Agaricomycetes</taxon>
        <taxon>Agaricomycetidae</taxon>
        <taxon>Agaricales</taxon>
        <taxon>Agaricales incertae sedis</taxon>
        <taxon>Dendrothele</taxon>
    </lineage>
</organism>
<dbReference type="PROSITE" id="PS50011">
    <property type="entry name" value="PROTEIN_KINASE_DOM"/>
    <property type="match status" value="1"/>
</dbReference>
<proteinExistence type="predicted"/>
<dbReference type="Gene3D" id="1.10.510.10">
    <property type="entry name" value="Transferase(Phosphotransferase) domain 1"/>
    <property type="match status" value="1"/>
</dbReference>
<dbReference type="Proteomes" id="UP000297245">
    <property type="component" value="Unassembled WGS sequence"/>
</dbReference>
<feature type="domain" description="Protein kinase" evidence="1">
    <location>
        <begin position="1"/>
        <end position="195"/>
    </location>
</feature>
<name>A0A4S8L6V6_DENBC</name>